<feature type="domain" description="ABC3 transporter permease C-terminal" evidence="7">
    <location>
        <begin position="670"/>
        <end position="782"/>
    </location>
</feature>
<evidence type="ECO:0000313" key="10">
    <source>
        <dbReference type="Proteomes" id="UP000515237"/>
    </source>
</evidence>
<name>A0A7G7G630_9BACT</name>
<evidence type="ECO:0000256" key="1">
    <source>
        <dbReference type="ARBA" id="ARBA00004651"/>
    </source>
</evidence>
<dbReference type="GO" id="GO:0005886">
    <property type="term" value="C:plasma membrane"/>
    <property type="evidence" value="ECO:0007669"/>
    <property type="project" value="UniProtKB-SubCell"/>
</dbReference>
<evidence type="ECO:0000259" key="8">
    <source>
        <dbReference type="Pfam" id="PF12704"/>
    </source>
</evidence>
<feature type="transmembrane region" description="Helical" evidence="6">
    <location>
        <begin position="331"/>
        <end position="356"/>
    </location>
</feature>
<organism evidence="9 10">
    <name type="scientific">Adhaeribacter swui</name>
    <dbReference type="NCBI Taxonomy" id="2086471"/>
    <lineage>
        <taxon>Bacteria</taxon>
        <taxon>Pseudomonadati</taxon>
        <taxon>Bacteroidota</taxon>
        <taxon>Cytophagia</taxon>
        <taxon>Cytophagales</taxon>
        <taxon>Hymenobacteraceae</taxon>
        <taxon>Adhaeribacter</taxon>
    </lineage>
</organism>
<keyword evidence="10" id="KW-1185">Reference proteome</keyword>
<dbReference type="Proteomes" id="UP000515237">
    <property type="component" value="Chromosome"/>
</dbReference>
<dbReference type="EMBL" id="CP055156">
    <property type="protein sequence ID" value="QNF32614.1"/>
    <property type="molecule type" value="Genomic_DNA"/>
</dbReference>
<feature type="transmembrane region" description="Helical" evidence="6">
    <location>
        <begin position="751"/>
        <end position="776"/>
    </location>
</feature>
<evidence type="ECO:0000256" key="3">
    <source>
        <dbReference type="ARBA" id="ARBA00022692"/>
    </source>
</evidence>
<dbReference type="InterPro" id="IPR025857">
    <property type="entry name" value="MacB_PCD"/>
</dbReference>
<protein>
    <submittedName>
        <fullName evidence="9">ABC transporter permease</fullName>
    </submittedName>
</protein>
<keyword evidence="5 6" id="KW-0472">Membrane</keyword>
<sequence length="790" mass="88374">MFRNYFKTAWRHILRNKGYSALNILGLGTGMVVALLIGLWVHYEYSYDKFLPDYERLYQVRRNFNSNGDILNFTTNSLALADALRNEVPEIEYVAESDWMSAHGLKVGEKKLYLNGGQVNSDFLKMFRFPLLAGTPDLVLKDPYSIVLTESTAQALFGDEDPLNQTVRFDNKHDLKVTGILKDLPGNSTFQFKYLVPFSYYEATENFVKEQRRGGFSENSYQIFTKLKPGISYAQVAPKIKNITKREKNNPNAQNSEVVMQAMARWHLYSEYENGQDTGGFIEYVRMFSVIGGLILLIACINFINLTTARSEKRAREVGVRKAIGSQRKDLVIQFLIESLVFALLAFVWALALVQLALPAFNTITGSIIKLPLLNVSFWGITLGGVLLTALLAGSRPAFYFSSFNPVKVLKGSLHAGKAAALPRKILVVLQFSCSITLIISTIIIYRQIQHAKDRPTGFSLNRLMVTESNSDLSKNYLVLKNELQQQGIVSNITQASSSATGIYWHSDVDQWPGKHAGETVEMGVIMVADDYFKTLGIQVVQGRDFSGKSDTMSVIFNEAAIKRLRLNDPINQTITFNGQQVRIVGVTKDALMESPFASAEPTMFRYSAYPQPFITYRLAPGISTQDAIVKLTALFNKYSPAFPFDYQFADQSYARKFNLEILIGKLAGVFASLAIFISCLGLFGLAAFIAEQRTKEIGIRKVLGASVWQVWLLLSKDFMLLVVVSCVIASPLALYFLQNWLQKYTYRIDIGVGVFILAGVLALFITLLTISFQAIKAAVANPVKSLRSE</sequence>
<keyword evidence="4 6" id="KW-1133">Transmembrane helix</keyword>
<dbReference type="InterPro" id="IPR003838">
    <property type="entry name" value="ABC3_permease_C"/>
</dbReference>
<dbReference type="PANTHER" id="PTHR30572">
    <property type="entry name" value="MEMBRANE COMPONENT OF TRANSPORTER-RELATED"/>
    <property type="match status" value="1"/>
</dbReference>
<feature type="transmembrane region" description="Helical" evidence="6">
    <location>
        <begin position="21"/>
        <end position="43"/>
    </location>
</feature>
<feature type="domain" description="ABC3 transporter permease C-terminal" evidence="7">
    <location>
        <begin position="290"/>
        <end position="403"/>
    </location>
</feature>
<keyword evidence="2" id="KW-1003">Cell membrane</keyword>
<dbReference type="AlphaFoldDB" id="A0A7G7G630"/>
<feature type="transmembrane region" description="Helical" evidence="6">
    <location>
        <begin position="284"/>
        <end position="306"/>
    </location>
</feature>
<dbReference type="InterPro" id="IPR050250">
    <property type="entry name" value="Macrolide_Exporter_MacB"/>
</dbReference>
<evidence type="ECO:0000256" key="6">
    <source>
        <dbReference type="SAM" id="Phobius"/>
    </source>
</evidence>
<feature type="domain" description="MacB-like periplasmic core" evidence="8">
    <location>
        <begin position="487"/>
        <end position="634"/>
    </location>
</feature>
<reference evidence="9 10" key="1">
    <citation type="journal article" date="2018" name="Int. J. Syst. Evol. Microbiol.">
        <title>Adhaeribacter swui sp. nov., isolated from wet mud.</title>
        <authorList>
            <person name="Kim D.U."/>
            <person name="Kim K.W."/>
            <person name="Kang M.S."/>
            <person name="Kim J.Y."/>
            <person name="Jang J.H."/>
            <person name="Kim M.K."/>
        </authorList>
    </citation>
    <scope>NUCLEOTIDE SEQUENCE [LARGE SCALE GENOMIC DNA]</scope>
    <source>
        <strain evidence="9 10">KCTC 52873</strain>
    </source>
</reference>
<accession>A0A7G7G630</accession>
<dbReference type="PANTHER" id="PTHR30572:SF18">
    <property type="entry name" value="ABC-TYPE MACROLIDE FAMILY EXPORT SYSTEM PERMEASE COMPONENT 2"/>
    <property type="match status" value="1"/>
</dbReference>
<evidence type="ECO:0000256" key="2">
    <source>
        <dbReference type="ARBA" id="ARBA00022475"/>
    </source>
</evidence>
<dbReference type="Pfam" id="PF02687">
    <property type="entry name" value="FtsX"/>
    <property type="match status" value="2"/>
</dbReference>
<gene>
    <name evidence="9" type="ORF">HUW51_07690</name>
</gene>
<dbReference type="Pfam" id="PF12704">
    <property type="entry name" value="MacB_PCD"/>
    <property type="match status" value="2"/>
</dbReference>
<dbReference type="RefSeq" id="WP_185273392.1">
    <property type="nucleotide sequence ID" value="NZ_CP055156.1"/>
</dbReference>
<keyword evidence="3 6" id="KW-0812">Transmembrane</keyword>
<evidence type="ECO:0000313" key="9">
    <source>
        <dbReference type="EMBL" id="QNF32614.1"/>
    </source>
</evidence>
<evidence type="ECO:0000256" key="4">
    <source>
        <dbReference type="ARBA" id="ARBA00022989"/>
    </source>
</evidence>
<comment type="subcellular location">
    <subcellularLocation>
        <location evidence="1">Cell membrane</location>
        <topology evidence="1">Multi-pass membrane protein</topology>
    </subcellularLocation>
</comment>
<feature type="transmembrane region" description="Helical" evidence="6">
    <location>
        <begin position="719"/>
        <end position="739"/>
    </location>
</feature>
<feature type="transmembrane region" description="Helical" evidence="6">
    <location>
        <begin position="376"/>
        <end position="394"/>
    </location>
</feature>
<evidence type="ECO:0000256" key="5">
    <source>
        <dbReference type="ARBA" id="ARBA00023136"/>
    </source>
</evidence>
<dbReference type="KEGG" id="aswu:HUW51_07690"/>
<evidence type="ECO:0000259" key="7">
    <source>
        <dbReference type="Pfam" id="PF02687"/>
    </source>
</evidence>
<proteinExistence type="predicted"/>
<feature type="transmembrane region" description="Helical" evidence="6">
    <location>
        <begin position="426"/>
        <end position="446"/>
    </location>
</feature>
<dbReference type="GO" id="GO:0022857">
    <property type="term" value="F:transmembrane transporter activity"/>
    <property type="evidence" value="ECO:0007669"/>
    <property type="project" value="TreeGrafter"/>
</dbReference>
<feature type="domain" description="MacB-like periplasmic core" evidence="8">
    <location>
        <begin position="20"/>
        <end position="242"/>
    </location>
</feature>
<feature type="transmembrane region" description="Helical" evidence="6">
    <location>
        <begin position="667"/>
        <end position="691"/>
    </location>
</feature>